<comment type="caution">
    <text evidence="2">The sequence shown here is derived from an EMBL/GenBank/DDBJ whole genome shotgun (WGS) entry which is preliminary data.</text>
</comment>
<gene>
    <name evidence="2" type="ORF">ABVK25_005031</name>
</gene>
<dbReference type="EMBL" id="JBHFEH010000014">
    <property type="protein sequence ID" value="KAL2054727.1"/>
    <property type="molecule type" value="Genomic_DNA"/>
</dbReference>
<evidence type="ECO:0000313" key="3">
    <source>
        <dbReference type="Proteomes" id="UP001590951"/>
    </source>
</evidence>
<feature type="compositionally biased region" description="Polar residues" evidence="1">
    <location>
        <begin position="94"/>
        <end position="103"/>
    </location>
</feature>
<name>A0ABR4BA39_9LECA</name>
<protein>
    <submittedName>
        <fullName evidence="2">Uncharacterized protein</fullName>
    </submittedName>
</protein>
<feature type="region of interest" description="Disordered" evidence="1">
    <location>
        <begin position="48"/>
        <end position="69"/>
    </location>
</feature>
<keyword evidence="3" id="KW-1185">Reference proteome</keyword>
<dbReference type="Proteomes" id="UP001590951">
    <property type="component" value="Unassembled WGS sequence"/>
</dbReference>
<feature type="region of interest" description="Disordered" evidence="1">
    <location>
        <begin position="88"/>
        <end position="114"/>
    </location>
</feature>
<evidence type="ECO:0000313" key="2">
    <source>
        <dbReference type="EMBL" id="KAL2054727.1"/>
    </source>
</evidence>
<sequence>MLDKLRIVREDLFVHLLVVMSNRQMSDKDALLSDNKQVEKPIIEAIEDSKSQDGAQMAELSAQLKRKSPKERQQLVDGCWISRNLETAMRQSPKHTQQPSIRSSMPILINPCHG</sequence>
<organism evidence="2 3">
    <name type="scientific">Lepraria finkii</name>
    <dbReference type="NCBI Taxonomy" id="1340010"/>
    <lineage>
        <taxon>Eukaryota</taxon>
        <taxon>Fungi</taxon>
        <taxon>Dikarya</taxon>
        <taxon>Ascomycota</taxon>
        <taxon>Pezizomycotina</taxon>
        <taxon>Lecanoromycetes</taxon>
        <taxon>OSLEUM clade</taxon>
        <taxon>Lecanoromycetidae</taxon>
        <taxon>Lecanorales</taxon>
        <taxon>Lecanorineae</taxon>
        <taxon>Stereocaulaceae</taxon>
        <taxon>Lepraria</taxon>
    </lineage>
</organism>
<proteinExistence type="predicted"/>
<accession>A0ABR4BA39</accession>
<reference evidence="2 3" key="1">
    <citation type="submission" date="2024-09" db="EMBL/GenBank/DDBJ databases">
        <title>Rethinking Asexuality: The Enigmatic Case of Functional Sexual Genes in Lepraria (Stereocaulaceae).</title>
        <authorList>
            <person name="Doellman M."/>
            <person name="Sun Y."/>
            <person name="Barcenas-Pena A."/>
            <person name="Lumbsch H.T."/>
            <person name="Grewe F."/>
        </authorList>
    </citation>
    <scope>NUCLEOTIDE SEQUENCE [LARGE SCALE GENOMIC DNA]</scope>
    <source>
        <strain evidence="2 3">Grewe 0041</strain>
    </source>
</reference>
<evidence type="ECO:0000256" key="1">
    <source>
        <dbReference type="SAM" id="MobiDB-lite"/>
    </source>
</evidence>